<protein>
    <submittedName>
        <fullName evidence="3">Cyclohexadienyl dehydrogenase</fullName>
    </submittedName>
</protein>
<evidence type="ECO:0000313" key="4">
    <source>
        <dbReference type="Proteomes" id="UP001476282"/>
    </source>
</evidence>
<dbReference type="Proteomes" id="UP001476282">
    <property type="component" value="Unassembled WGS sequence"/>
</dbReference>
<dbReference type="InterPro" id="IPR050812">
    <property type="entry name" value="Preph/Arog_dehydrog"/>
</dbReference>
<dbReference type="InterPro" id="IPR008927">
    <property type="entry name" value="6-PGluconate_DH-like_C_sf"/>
</dbReference>
<sequence>MERIVVIGGGLLGGSLALRLAEDRNVRLWARRPESVGLAHSLGIHGATQDLSEAVEGAELAVLGVPVGAMAGLAAKMIEAGLPASCLVTDVGSVKAVVHREVAPVFAAAGISFIGSHPMAGGEKQGMEAARADLFEGAMCLLTDGEGIGAPRSTSLEAFWSELGCRTEWISPEDHDRLVARISHLPHVMAAATAKVALANPAEARYGGGGLRDTTRVAGGHPAMWAEILLENREAVGVAIAEARDFLGEILASLDSGDHETALRWLAEACDLHASGRAVIQHECG</sequence>
<dbReference type="EMBL" id="BAABRI010000001">
    <property type="protein sequence ID" value="GAA5480894.1"/>
    <property type="molecule type" value="Genomic_DNA"/>
</dbReference>
<comment type="caution">
    <text evidence="3">The sequence shown here is derived from an EMBL/GenBank/DDBJ whole genome shotgun (WGS) entry which is preliminary data.</text>
</comment>
<dbReference type="InterPro" id="IPR036291">
    <property type="entry name" value="NAD(P)-bd_dom_sf"/>
</dbReference>
<keyword evidence="1" id="KW-0560">Oxidoreductase</keyword>
<evidence type="ECO:0000256" key="1">
    <source>
        <dbReference type="ARBA" id="ARBA00023002"/>
    </source>
</evidence>
<reference evidence="3 4" key="1">
    <citation type="submission" date="2024-02" db="EMBL/GenBank/DDBJ databases">
        <title>Haloferula sargassicola NBRC 104335.</title>
        <authorList>
            <person name="Ichikawa N."/>
            <person name="Katano-Makiyama Y."/>
            <person name="Hidaka K."/>
        </authorList>
    </citation>
    <scope>NUCLEOTIDE SEQUENCE [LARGE SCALE GENOMIC DNA]</scope>
    <source>
        <strain evidence="3 4">NBRC 104335</strain>
    </source>
</reference>
<dbReference type="Gene3D" id="3.40.50.720">
    <property type="entry name" value="NAD(P)-binding Rossmann-like Domain"/>
    <property type="match status" value="1"/>
</dbReference>
<dbReference type="PANTHER" id="PTHR21363:SF0">
    <property type="entry name" value="PREPHENATE DEHYDROGENASE [NADP(+)]"/>
    <property type="match status" value="1"/>
</dbReference>
<proteinExistence type="predicted"/>
<evidence type="ECO:0000259" key="2">
    <source>
        <dbReference type="PROSITE" id="PS51176"/>
    </source>
</evidence>
<dbReference type="SUPFAM" id="SSF51735">
    <property type="entry name" value="NAD(P)-binding Rossmann-fold domains"/>
    <property type="match status" value="1"/>
</dbReference>
<name>A0ABP9UHW4_9BACT</name>
<dbReference type="Pfam" id="PF02153">
    <property type="entry name" value="PDH_N"/>
    <property type="match status" value="1"/>
</dbReference>
<accession>A0ABP9UHW4</accession>
<feature type="domain" description="Prephenate/arogenate dehydrogenase" evidence="2">
    <location>
        <begin position="2"/>
        <end position="284"/>
    </location>
</feature>
<dbReference type="InterPro" id="IPR046825">
    <property type="entry name" value="PDH_C"/>
</dbReference>
<dbReference type="RefSeq" id="WP_353565053.1">
    <property type="nucleotide sequence ID" value="NZ_BAABRI010000001.1"/>
</dbReference>
<dbReference type="InterPro" id="IPR046826">
    <property type="entry name" value="PDH_N"/>
</dbReference>
<dbReference type="PANTHER" id="PTHR21363">
    <property type="entry name" value="PREPHENATE DEHYDROGENASE"/>
    <property type="match status" value="1"/>
</dbReference>
<organism evidence="3 4">
    <name type="scientific">Haloferula sargassicola</name>
    <dbReference type="NCBI Taxonomy" id="490096"/>
    <lineage>
        <taxon>Bacteria</taxon>
        <taxon>Pseudomonadati</taxon>
        <taxon>Verrucomicrobiota</taxon>
        <taxon>Verrucomicrobiia</taxon>
        <taxon>Verrucomicrobiales</taxon>
        <taxon>Verrucomicrobiaceae</taxon>
        <taxon>Haloferula</taxon>
    </lineage>
</organism>
<dbReference type="InterPro" id="IPR003099">
    <property type="entry name" value="Prephen_DH"/>
</dbReference>
<evidence type="ECO:0000313" key="3">
    <source>
        <dbReference type="EMBL" id="GAA5480894.1"/>
    </source>
</evidence>
<gene>
    <name evidence="3" type="primary">tyrC</name>
    <name evidence="3" type="ORF">Hsar01_00098</name>
</gene>
<dbReference type="SUPFAM" id="SSF48179">
    <property type="entry name" value="6-phosphogluconate dehydrogenase C-terminal domain-like"/>
    <property type="match status" value="1"/>
</dbReference>
<dbReference type="Pfam" id="PF20463">
    <property type="entry name" value="PDH_C"/>
    <property type="match status" value="1"/>
</dbReference>
<dbReference type="PROSITE" id="PS51176">
    <property type="entry name" value="PDH_ADH"/>
    <property type="match status" value="1"/>
</dbReference>
<dbReference type="Gene3D" id="1.10.3660.10">
    <property type="entry name" value="6-phosphogluconate dehydrogenase C-terminal like domain"/>
    <property type="match status" value="1"/>
</dbReference>
<keyword evidence="4" id="KW-1185">Reference proteome</keyword>